<proteinExistence type="predicted"/>
<dbReference type="PROSITE" id="PS51257">
    <property type="entry name" value="PROKAR_LIPOPROTEIN"/>
    <property type="match status" value="1"/>
</dbReference>
<accession>A0A844CU30</accession>
<dbReference type="EMBL" id="WKJL01000003">
    <property type="protein sequence ID" value="MRW83863.1"/>
    <property type="molecule type" value="Genomic_DNA"/>
</dbReference>
<gene>
    <name evidence="1" type="ORF">GJ698_07105</name>
</gene>
<dbReference type="RefSeq" id="WP_154356911.1">
    <property type="nucleotide sequence ID" value="NZ_WKJL01000003.1"/>
</dbReference>
<dbReference type="Proteomes" id="UP000439986">
    <property type="component" value="Unassembled WGS sequence"/>
</dbReference>
<evidence type="ECO:0008006" key="3">
    <source>
        <dbReference type="Google" id="ProtNLM"/>
    </source>
</evidence>
<organism evidence="1 2">
    <name type="scientific">Duganella aquatilis</name>
    <dbReference type="NCBI Taxonomy" id="2666082"/>
    <lineage>
        <taxon>Bacteria</taxon>
        <taxon>Pseudomonadati</taxon>
        <taxon>Pseudomonadota</taxon>
        <taxon>Betaproteobacteria</taxon>
        <taxon>Burkholderiales</taxon>
        <taxon>Oxalobacteraceae</taxon>
        <taxon>Telluria group</taxon>
        <taxon>Duganella</taxon>
    </lineage>
</organism>
<name>A0A844CU30_9BURK</name>
<comment type="caution">
    <text evidence="1">The sequence shown here is derived from an EMBL/GenBank/DDBJ whole genome shotgun (WGS) entry which is preliminary data.</text>
</comment>
<protein>
    <recommendedName>
        <fullName evidence="3">Lipoprotein</fullName>
    </recommendedName>
</protein>
<reference evidence="1 2" key="1">
    <citation type="submission" date="2019-11" db="EMBL/GenBank/DDBJ databases">
        <title>Novel species isolated from a subtropical stream in China.</title>
        <authorList>
            <person name="Lu H."/>
        </authorList>
    </citation>
    <scope>NUCLEOTIDE SEQUENCE [LARGE SCALE GENOMIC DNA]</scope>
    <source>
        <strain evidence="1 2">FT26W</strain>
    </source>
</reference>
<evidence type="ECO:0000313" key="2">
    <source>
        <dbReference type="Proteomes" id="UP000439986"/>
    </source>
</evidence>
<sequence length="160" mass="18148">MNISRFFPILTSLIFLTACTTTSTIKLYDGADREPSQIATLFIDPHVVVTRVDSITEHPNDESRDLAHSAGKRREAIALAPGRHELNSRFFVLCLQSVGDFPLQFTAEAGKKYRLKSVVDVEHKRWKPEIVEYDGGEIEDTFPWTQAMCKVQVNIIRLGR</sequence>
<keyword evidence="2" id="KW-1185">Reference proteome</keyword>
<evidence type="ECO:0000313" key="1">
    <source>
        <dbReference type="EMBL" id="MRW83863.1"/>
    </source>
</evidence>
<dbReference type="AlphaFoldDB" id="A0A844CU30"/>